<evidence type="ECO:0000313" key="3">
    <source>
        <dbReference type="Proteomes" id="UP001165667"/>
    </source>
</evidence>
<evidence type="ECO:0000256" key="1">
    <source>
        <dbReference type="SAM" id="MobiDB-lite"/>
    </source>
</evidence>
<dbReference type="EMBL" id="JAMOIM010000001">
    <property type="protein sequence ID" value="MCW6506883.1"/>
    <property type="molecule type" value="Genomic_DNA"/>
</dbReference>
<accession>A0AA41YU45</accession>
<protein>
    <submittedName>
        <fullName evidence="2">Uncharacterized protein</fullName>
    </submittedName>
</protein>
<keyword evidence="3" id="KW-1185">Reference proteome</keyword>
<comment type="caution">
    <text evidence="2">The sequence shown here is derived from an EMBL/GenBank/DDBJ whole genome shotgun (WGS) entry which is preliminary data.</text>
</comment>
<reference evidence="2" key="1">
    <citation type="submission" date="2022-05" db="EMBL/GenBank/DDBJ databases">
        <authorList>
            <person name="Pankratov T."/>
        </authorList>
    </citation>
    <scope>NUCLEOTIDE SEQUENCE</scope>
    <source>
        <strain evidence="2">BP6-180914</strain>
    </source>
</reference>
<proteinExistence type="predicted"/>
<gene>
    <name evidence="2" type="ORF">M8523_02465</name>
</gene>
<feature type="region of interest" description="Disordered" evidence="1">
    <location>
        <begin position="130"/>
        <end position="195"/>
    </location>
</feature>
<sequence>MLDHQLSDILADGAFSPDTLRTLARLRRKQAEAAIEILIEALDALDGDPEVEPTLGSPEGWMGTSSLGGSCVVTVGTLDQRRWAAGKRSPKFDDCEPVCEDEGACIQSQPHDEEPDNEPSLAALDSRLDQRDWAGRPNEQSCEEQDGWRRPVKRRKRYTEDPKSVARRAGRNLAEMLGQPAAPPPSTLRVIGFAD</sequence>
<evidence type="ECO:0000313" key="2">
    <source>
        <dbReference type="EMBL" id="MCW6506883.1"/>
    </source>
</evidence>
<organism evidence="2 3">
    <name type="scientific">Lichenifustis flavocetrariae</name>
    <dbReference type="NCBI Taxonomy" id="2949735"/>
    <lineage>
        <taxon>Bacteria</taxon>
        <taxon>Pseudomonadati</taxon>
        <taxon>Pseudomonadota</taxon>
        <taxon>Alphaproteobacteria</taxon>
        <taxon>Hyphomicrobiales</taxon>
        <taxon>Lichenihabitantaceae</taxon>
        <taxon>Lichenifustis</taxon>
    </lineage>
</organism>
<dbReference type="AlphaFoldDB" id="A0AA41YU45"/>
<name>A0AA41YU45_9HYPH</name>
<dbReference type="RefSeq" id="WP_282583222.1">
    <property type="nucleotide sequence ID" value="NZ_JAMOIM010000001.1"/>
</dbReference>
<dbReference type="Proteomes" id="UP001165667">
    <property type="component" value="Unassembled WGS sequence"/>
</dbReference>